<dbReference type="AlphaFoldDB" id="A0A835XP23"/>
<evidence type="ECO:0000313" key="3">
    <source>
        <dbReference type="EMBL" id="KAG2483589.1"/>
    </source>
</evidence>
<dbReference type="SUPFAM" id="SSF54695">
    <property type="entry name" value="POZ domain"/>
    <property type="match status" value="1"/>
</dbReference>
<dbReference type="Proteomes" id="UP000612055">
    <property type="component" value="Unassembled WGS sequence"/>
</dbReference>
<dbReference type="EMBL" id="JAEHOE010000171">
    <property type="protein sequence ID" value="KAG2483589.1"/>
    <property type="molecule type" value="Genomic_DNA"/>
</dbReference>
<dbReference type="Pfam" id="PF07707">
    <property type="entry name" value="BACK"/>
    <property type="match status" value="1"/>
</dbReference>
<dbReference type="OrthoDB" id="546755at2759"/>
<feature type="domain" description="BTB" evidence="2">
    <location>
        <begin position="26"/>
        <end position="153"/>
    </location>
</feature>
<name>A0A835XP23_9CHLO</name>
<dbReference type="Gene3D" id="1.25.40.420">
    <property type="match status" value="1"/>
</dbReference>
<dbReference type="InterPro" id="IPR011333">
    <property type="entry name" value="SKP1/BTB/POZ_sf"/>
</dbReference>
<evidence type="ECO:0000256" key="1">
    <source>
        <dbReference type="ARBA" id="ARBA00004906"/>
    </source>
</evidence>
<sequence length="488" mass="51670">MAQPAVHPRLAEALSSLFGSAKGSNCDVQFCLQGADAAAGGAELGPPVPAHTFALGHTSERFQAQFERWQDAPPAETRGQEGLLQAGGKRLLLRVPLGSEVELPAALLALRFAYTGQVHASSIREALGMLRVGDYLGIEGCAAACCQWLADRLAATAAKAGSSETAEPAVLQLYACQDLWPSDDPSFVAVLSFAKVQLVRRFGSTIHALNEAVLLNQVAALPAAGMEALLESDDLGTGSEDSVLLLLAKWMKVNWARTDAATRQRLCGLVRLTQLSPQVTAIEAWRKETREAQAAAGAPGWHSNSPRKQCIPEEGIPLPFSISKEALRAELEGLRRGQHAQANASFSDGHLVAYAQGLAWSVFVQYHHGEEAAGLYLRPQISHNYAVPGSGLAAGSVPRCAFFVDADLTVNRRQEAGGLSAVSIMSYSRKAHMKLGEGLGVRAAFPLSPQLPAAPGAAAARDVLLARWAEYAHEGSAVTGTLTLLPPK</sequence>
<dbReference type="PANTHER" id="PTHR24410">
    <property type="entry name" value="HL07962P-RELATED"/>
    <property type="match status" value="1"/>
</dbReference>
<reference evidence="3" key="1">
    <citation type="journal article" date="2020" name="bioRxiv">
        <title>Comparative genomics of Chlamydomonas.</title>
        <authorList>
            <person name="Craig R.J."/>
            <person name="Hasan A.R."/>
            <person name="Ness R.W."/>
            <person name="Keightley P.D."/>
        </authorList>
    </citation>
    <scope>NUCLEOTIDE SEQUENCE</scope>
    <source>
        <strain evidence="3">CCAP 11/70</strain>
    </source>
</reference>
<dbReference type="Gene3D" id="3.30.710.10">
    <property type="entry name" value="Potassium Channel Kv1.1, Chain A"/>
    <property type="match status" value="1"/>
</dbReference>
<evidence type="ECO:0000259" key="2">
    <source>
        <dbReference type="SMART" id="SM00225"/>
    </source>
</evidence>
<dbReference type="InterPro" id="IPR000210">
    <property type="entry name" value="BTB/POZ_dom"/>
</dbReference>
<comment type="pathway">
    <text evidence="1">Protein modification; protein ubiquitination.</text>
</comment>
<proteinExistence type="predicted"/>
<accession>A0A835XP23</accession>
<protein>
    <recommendedName>
        <fullName evidence="2">BTB domain-containing protein</fullName>
    </recommendedName>
</protein>
<organism evidence="3 4">
    <name type="scientific">Edaphochlamys debaryana</name>
    <dbReference type="NCBI Taxonomy" id="47281"/>
    <lineage>
        <taxon>Eukaryota</taxon>
        <taxon>Viridiplantae</taxon>
        <taxon>Chlorophyta</taxon>
        <taxon>core chlorophytes</taxon>
        <taxon>Chlorophyceae</taxon>
        <taxon>CS clade</taxon>
        <taxon>Chlamydomonadales</taxon>
        <taxon>Chlamydomonadales incertae sedis</taxon>
        <taxon>Edaphochlamys</taxon>
    </lineage>
</organism>
<dbReference type="PANTHER" id="PTHR24410:SF23">
    <property type="entry name" value="BTB DOMAIN-CONTAINING PROTEIN-RELATED"/>
    <property type="match status" value="1"/>
</dbReference>
<keyword evidence="4" id="KW-1185">Reference proteome</keyword>
<dbReference type="InterPro" id="IPR051481">
    <property type="entry name" value="BTB-POZ/Galectin-3-binding"/>
</dbReference>
<gene>
    <name evidence="3" type="ORF">HYH03_017531</name>
</gene>
<dbReference type="SMART" id="SM00225">
    <property type="entry name" value="BTB"/>
    <property type="match status" value="1"/>
</dbReference>
<dbReference type="InterPro" id="IPR011705">
    <property type="entry name" value="BACK"/>
</dbReference>
<comment type="caution">
    <text evidence="3">The sequence shown here is derived from an EMBL/GenBank/DDBJ whole genome shotgun (WGS) entry which is preliminary data.</text>
</comment>
<evidence type="ECO:0000313" key="4">
    <source>
        <dbReference type="Proteomes" id="UP000612055"/>
    </source>
</evidence>